<dbReference type="Pfam" id="PF12098">
    <property type="entry name" value="DUF3574"/>
    <property type="match status" value="1"/>
</dbReference>
<proteinExistence type="predicted"/>
<evidence type="ECO:0000256" key="1">
    <source>
        <dbReference type="SAM" id="SignalP"/>
    </source>
</evidence>
<sequence length="158" mass="17334">MGHTKEPTMIFLRRLPMVLLLGLATGCASQATAPGASTLQGDAAHPAATRGWVETRLYFGLGLVDQPDGGVSEQAWRTFLDQEVTPRFPDGLSVIDVYGQWQGKQQAAPERLRSKQLVVDYPDSPESRAKIEAIRAAWKQRTGDQSVLRVTQPVDVSF</sequence>
<name>A0A1I2FSB7_9GAMM</name>
<dbReference type="EMBL" id="FONH01000007">
    <property type="protein sequence ID" value="SFF08195.1"/>
    <property type="molecule type" value="Genomic_DNA"/>
</dbReference>
<protein>
    <recommendedName>
        <fullName evidence="4">DUF3574 domain-containing protein</fullName>
    </recommendedName>
</protein>
<gene>
    <name evidence="2" type="ORF">SAMN02799615_02361</name>
</gene>
<feature type="chain" id="PRO_5011487001" description="DUF3574 domain-containing protein" evidence="1">
    <location>
        <begin position="34"/>
        <end position="158"/>
    </location>
</feature>
<evidence type="ECO:0000313" key="3">
    <source>
        <dbReference type="Proteomes" id="UP000199477"/>
    </source>
</evidence>
<dbReference type="AlphaFoldDB" id="A0A1I2FSB7"/>
<organism evidence="2 3">
    <name type="scientific">Dyella marensis</name>
    <dbReference type="NCBI Taxonomy" id="500610"/>
    <lineage>
        <taxon>Bacteria</taxon>
        <taxon>Pseudomonadati</taxon>
        <taxon>Pseudomonadota</taxon>
        <taxon>Gammaproteobacteria</taxon>
        <taxon>Lysobacterales</taxon>
        <taxon>Rhodanobacteraceae</taxon>
        <taxon>Dyella</taxon>
    </lineage>
</organism>
<reference evidence="3" key="1">
    <citation type="submission" date="2016-10" db="EMBL/GenBank/DDBJ databases">
        <authorList>
            <person name="Varghese N."/>
            <person name="Submissions S."/>
        </authorList>
    </citation>
    <scope>NUCLEOTIDE SEQUENCE [LARGE SCALE GENOMIC DNA]</scope>
    <source>
        <strain evidence="3">UNC178MFTsu3.1</strain>
    </source>
</reference>
<evidence type="ECO:0000313" key="2">
    <source>
        <dbReference type="EMBL" id="SFF08195.1"/>
    </source>
</evidence>
<dbReference type="STRING" id="500610.SAMN02799615_02361"/>
<keyword evidence="3" id="KW-1185">Reference proteome</keyword>
<feature type="signal peptide" evidence="1">
    <location>
        <begin position="1"/>
        <end position="33"/>
    </location>
</feature>
<keyword evidence="1" id="KW-0732">Signal</keyword>
<evidence type="ECO:0008006" key="4">
    <source>
        <dbReference type="Google" id="ProtNLM"/>
    </source>
</evidence>
<dbReference type="PROSITE" id="PS51257">
    <property type="entry name" value="PROKAR_LIPOPROTEIN"/>
    <property type="match status" value="1"/>
</dbReference>
<dbReference type="InterPro" id="IPR021957">
    <property type="entry name" value="DUF3574"/>
</dbReference>
<dbReference type="Proteomes" id="UP000199477">
    <property type="component" value="Unassembled WGS sequence"/>
</dbReference>
<accession>A0A1I2FSB7</accession>